<evidence type="ECO:0000313" key="3">
    <source>
        <dbReference type="EMBL" id="KAK7022608.1"/>
    </source>
</evidence>
<accession>A0AAW0BAP2</accession>
<protein>
    <recommendedName>
        <fullName evidence="2">GATA-type domain-containing protein</fullName>
    </recommendedName>
</protein>
<dbReference type="AlphaFoldDB" id="A0AAW0BAP2"/>
<dbReference type="SUPFAM" id="SSF57716">
    <property type="entry name" value="Glucocorticoid receptor-like (DNA-binding domain)"/>
    <property type="match status" value="1"/>
</dbReference>
<sequence>MDDASRLTDNPSLSAMSNHLLLPSMQTWNYPLDIADNTASTTIFDPNLSLAFDHSSQQATDMHDFQLVVDRFEAPNTSGSSNMNAGEQNANIGFSFDLLRPQPNAFGPLSTEVTPAHFNEWMNPLYAHPIPGMLTKETDIPIVGAEMAGQPFNEVTQDRGHTFGSLASPKKVPLPLSDNHTQHDLSARFMRMIFEANVDPYEFISSMLADRHLDEDRLRKVFDRSHYSSRRDGVDRGPANRRRQAVSRLNRKCFECGGMETKQWRRHPESKVYLCNPCGQKAYRARFSEIRLPKLQCMLQSPEKWKTDFSRIIRLSVAIDLENIVKFSTDPDERTCSGCWRRLQSEILIRDTKLKPRSQQPRRTRVPAFMSCLMYLEEGFFVPSERQPVWWQKPRGY</sequence>
<feature type="domain" description="GATA-type" evidence="2">
    <location>
        <begin position="247"/>
        <end position="279"/>
    </location>
</feature>
<proteinExistence type="predicted"/>
<organism evidence="3 4">
    <name type="scientific">Favolaschia claudopus</name>
    <dbReference type="NCBI Taxonomy" id="2862362"/>
    <lineage>
        <taxon>Eukaryota</taxon>
        <taxon>Fungi</taxon>
        <taxon>Dikarya</taxon>
        <taxon>Basidiomycota</taxon>
        <taxon>Agaricomycotina</taxon>
        <taxon>Agaricomycetes</taxon>
        <taxon>Agaricomycetidae</taxon>
        <taxon>Agaricales</taxon>
        <taxon>Marasmiineae</taxon>
        <taxon>Mycenaceae</taxon>
        <taxon>Favolaschia</taxon>
    </lineage>
</organism>
<evidence type="ECO:0000259" key="2">
    <source>
        <dbReference type="PROSITE" id="PS50114"/>
    </source>
</evidence>
<dbReference type="GO" id="GO:0006355">
    <property type="term" value="P:regulation of DNA-templated transcription"/>
    <property type="evidence" value="ECO:0007669"/>
    <property type="project" value="InterPro"/>
</dbReference>
<keyword evidence="1" id="KW-0863">Zinc-finger</keyword>
<evidence type="ECO:0000256" key="1">
    <source>
        <dbReference type="PROSITE-ProRule" id="PRU00094"/>
    </source>
</evidence>
<dbReference type="InterPro" id="IPR013088">
    <property type="entry name" value="Znf_NHR/GATA"/>
</dbReference>
<dbReference type="Proteomes" id="UP001362999">
    <property type="component" value="Unassembled WGS sequence"/>
</dbReference>
<keyword evidence="1" id="KW-0862">Zinc</keyword>
<reference evidence="3 4" key="1">
    <citation type="journal article" date="2024" name="J Genomics">
        <title>Draft genome sequencing and assembly of Favolaschia claudopus CIRM-BRFM 2984 isolated from oak limbs.</title>
        <authorList>
            <person name="Navarro D."/>
            <person name="Drula E."/>
            <person name="Chaduli D."/>
            <person name="Cazenave R."/>
            <person name="Ahrendt S."/>
            <person name="Wang J."/>
            <person name="Lipzen A."/>
            <person name="Daum C."/>
            <person name="Barry K."/>
            <person name="Grigoriev I.V."/>
            <person name="Favel A."/>
            <person name="Rosso M.N."/>
            <person name="Martin F."/>
        </authorList>
    </citation>
    <scope>NUCLEOTIDE SEQUENCE [LARGE SCALE GENOMIC DNA]</scope>
    <source>
        <strain evidence="3 4">CIRM-BRFM 2984</strain>
    </source>
</reference>
<comment type="caution">
    <text evidence="3">The sequence shown here is derived from an EMBL/GenBank/DDBJ whole genome shotgun (WGS) entry which is preliminary data.</text>
</comment>
<dbReference type="EMBL" id="JAWWNJ010000037">
    <property type="protein sequence ID" value="KAK7022608.1"/>
    <property type="molecule type" value="Genomic_DNA"/>
</dbReference>
<dbReference type="Gene3D" id="3.30.50.10">
    <property type="entry name" value="Erythroid Transcription Factor GATA-1, subunit A"/>
    <property type="match status" value="1"/>
</dbReference>
<dbReference type="SMART" id="SM00401">
    <property type="entry name" value="ZnF_GATA"/>
    <property type="match status" value="1"/>
</dbReference>
<dbReference type="PROSITE" id="PS50114">
    <property type="entry name" value="GATA_ZN_FINGER_2"/>
    <property type="match status" value="1"/>
</dbReference>
<keyword evidence="1" id="KW-0479">Metal-binding</keyword>
<gene>
    <name evidence="3" type="ORF">R3P38DRAFT_2780602</name>
</gene>
<dbReference type="CDD" id="cd00202">
    <property type="entry name" value="ZnF_GATA"/>
    <property type="match status" value="1"/>
</dbReference>
<dbReference type="InterPro" id="IPR000679">
    <property type="entry name" value="Znf_GATA"/>
</dbReference>
<dbReference type="Pfam" id="PF00320">
    <property type="entry name" value="GATA"/>
    <property type="match status" value="1"/>
</dbReference>
<dbReference type="GO" id="GO:0043565">
    <property type="term" value="F:sequence-specific DNA binding"/>
    <property type="evidence" value="ECO:0007669"/>
    <property type="project" value="InterPro"/>
</dbReference>
<evidence type="ECO:0000313" key="4">
    <source>
        <dbReference type="Proteomes" id="UP001362999"/>
    </source>
</evidence>
<keyword evidence="4" id="KW-1185">Reference proteome</keyword>
<name>A0AAW0BAP2_9AGAR</name>
<dbReference type="GO" id="GO:0008270">
    <property type="term" value="F:zinc ion binding"/>
    <property type="evidence" value="ECO:0007669"/>
    <property type="project" value="UniProtKB-KW"/>
</dbReference>